<evidence type="ECO:0000256" key="3">
    <source>
        <dbReference type="ARBA" id="ARBA00022729"/>
    </source>
</evidence>
<proteinExistence type="predicted"/>
<accession>A0A3B4AAX2</accession>
<keyword evidence="7" id="KW-1185">Reference proteome</keyword>
<dbReference type="AlphaFoldDB" id="A0A3B4AAX2"/>
<organism evidence="6 7">
    <name type="scientific">Periophthalmus magnuspinnatus</name>
    <dbReference type="NCBI Taxonomy" id="409849"/>
    <lineage>
        <taxon>Eukaryota</taxon>
        <taxon>Metazoa</taxon>
        <taxon>Chordata</taxon>
        <taxon>Craniata</taxon>
        <taxon>Vertebrata</taxon>
        <taxon>Euteleostomi</taxon>
        <taxon>Actinopterygii</taxon>
        <taxon>Neopterygii</taxon>
        <taxon>Teleostei</taxon>
        <taxon>Neoteleostei</taxon>
        <taxon>Acanthomorphata</taxon>
        <taxon>Gobiaria</taxon>
        <taxon>Gobiiformes</taxon>
        <taxon>Gobioidei</taxon>
        <taxon>Gobiidae</taxon>
        <taxon>Oxudercinae</taxon>
        <taxon>Periophthalmus</taxon>
    </lineage>
</organism>
<evidence type="ECO:0000256" key="4">
    <source>
        <dbReference type="ARBA" id="ARBA00023180"/>
    </source>
</evidence>
<reference evidence="6" key="1">
    <citation type="submission" date="2025-08" db="UniProtKB">
        <authorList>
            <consortium name="Ensembl"/>
        </authorList>
    </citation>
    <scope>IDENTIFICATION</scope>
</reference>
<reference evidence="6" key="2">
    <citation type="submission" date="2025-09" db="UniProtKB">
        <authorList>
            <consortium name="Ensembl"/>
        </authorList>
    </citation>
    <scope>IDENTIFICATION</scope>
</reference>
<comment type="subcellular location">
    <subcellularLocation>
        <location evidence="1">Secreted</location>
    </subcellularLocation>
</comment>
<dbReference type="Pfam" id="PF13330">
    <property type="entry name" value="Mucin2_WxxW"/>
    <property type="match status" value="2"/>
</dbReference>
<feature type="domain" description="WxxW" evidence="5">
    <location>
        <begin position="10"/>
        <end position="94"/>
    </location>
</feature>
<name>A0A3B4AAX2_9GOBI</name>
<evidence type="ECO:0000313" key="7">
    <source>
        <dbReference type="Proteomes" id="UP000261520"/>
    </source>
</evidence>
<keyword evidence="3" id="KW-0732">Signal</keyword>
<dbReference type="PANTHER" id="PTHR15031">
    <property type="entry name" value="CARTILAGE INTERMEDIATE LAYER PROTEIN CLIP"/>
    <property type="match status" value="1"/>
</dbReference>
<evidence type="ECO:0000256" key="1">
    <source>
        <dbReference type="ARBA" id="ARBA00004613"/>
    </source>
</evidence>
<feature type="domain" description="WxxW" evidence="5">
    <location>
        <begin position="105"/>
        <end position="189"/>
    </location>
</feature>
<dbReference type="GO" id="GO:0005576">
    <property type="term" value="C:extracellular region"/>
    <property type="evidence" value="ECO:0007669"/>
    <property type="project" value="UniProtKB-SubCell"/>
</dbReference>
<evidence type="ECO:0000256" key="2">
    <source>
        <dbReference type="ARBA" id="ARBA00022525"/>
    </source>
</evidence>
<dbReference type="InterPro" id="IPR025155">
    <property type="entry name" value="WxxW_domain"/>
</dbReference>
<protein>
    <recommendedName>
        <fullName evidence="5">WxxW domain-containing protein</fullName>
    </recommendedName>
</protein>
<keyword evidence="4" id="KW-0325">Glycoprotein</keyword>
<keyword evidence="2" id="KW-0964">Secreted</keyword>
<dbReference type="Proteomes" id="UP000261520">
    <property type="component" value="Unplaced"/>
</dbReference>
<dbReference type="InterPro" id="IPR039675">
    <property type="entry name" value="CILP1/CILP2"/>
</dbReference>
<dbReference type="STRING" id="409849.ENSPMGP00000014203"/>
<evidence type="ECO:0000259" key="5">
    <source>
        <dbReference type="Pfam" id="PF13330"/>
    </source>
</evidence>
<dbReference type="Ensembl" id="ENSPMGT00000015147.1">
    <property type="protein sequence ID" value="ENSPMGP00000014203.1"/>
    <property type="gene ID" value="ENSPMGG00000011647.1"/>
</dbReference>
<evidence type="ECO:0000313" key="6">
    <source>
        <dbReference type="Ensembl" id="ENSPMGP00000014203.1"/>
    </source>
</evidence>
<sequence length="193" mass="22203">GRQLALPQCWTKWFNRDDPSGSGDWETLDLLYHENPGMICNRPLRMQVRTTSGHSVSSTGNVITMTDTRNGFVCKNSDQQPGSECANYEVRFLCPQEFCHPKVCWTRWFDQDSPSGIGDFELLCDLRAENPGQICESPLYIEVVTKHNHMPADFTGQSFHIYSPTEGFVCRNRDQKNRRCYNYKVRYGCPCDV</sequence>